<dbReference type="SUPFAM" id="SSF50494">
    <property type="entry name" value="Trypsin-like serine proteases"/>
    <property type="match status" value="1"/>
</dbReference>
<dbReference type="InterPro" id="IPR001314">
    <property type="entry name" value="Peptidase_S1A"/>
</dbReference>
<dbReference type="InterPro" id="IPR031986">
    <property type="entry name" value="GD_N"/>
</dbReference>
<dbReference type="PROSITE" id="PS50240">
    <property type="entry name" value="TRYPSIN_DOM"/>
    <property type="match status" value="1"/>
</dbReference>
<proteinExistence type="predicted"/>
<dbReference type="PANTHER" id="PTHR24260">
    <property type="match status" value="1"/>
</dbReference>
<feature type="chain" id="PRO_5045207126" description="Peptidase S1 domain-containing protein" evidence="1">
    <location>
        <begin position="23"/>
        <end position="468"/>
    </location>
</feature>
<evidence type="ECO:0000313" key="3">
    <source>
        <dbReference type="EMBL" id="KAK6642168.1"/>
    </source>
</evidence>
<keyword evidence="4" id="KW-1185">Reference proteome</keyword>
<dbReference type="PANTHER" id="PTHR24260:SF143">
    <property type="entry name" value="SERINE PROTEASE GD-LIKE PROTEIN"/>
    <property type="match status" value="1"/>
</dbReference>
<dbReference type="EMBL" id="JAWJWF010000001">
    <property type="protein sequence ID" value="KAK6642168.1"/>
    <property type="molecule type" value="Genomic_DNA"/>
</dbReference>
<dbReference type="Gene3D" id="2.40.10.10">
    <property type="entry name" value="Trypsin-like serine proteases"/>
    <property type="match status" value="1"/>
</dbReference>
<evidence type="ECO:0000259" key="2">
    <source>
        <dbReference type="PROSITE" id="PS50240"/>
    </source>
</evidence>
<accession>A0ABR1BFF0</accession>
<dbReference type="InterPro" id="IPR001254">
    <property type="entry name" value="Trypsin_dom"/>
</dbReference>
<gene>
    <name evidence="3" type="ORF">RUM44_013891</name>
</gene>
<dbReference type="PROSITE" id="PS00134">
    <property type="entry name" value="TRYPSIN_HIS"/>
    <property type="match status" value="1"/>
</dbReference>
<dbReference type="InterPro" id="IPR018114">
    <property type="entry name" value="TRYPSIN_HIS"/>
</dbReference>
<dbReference type="Pfam" id="PF16030">
    <property type="entry name" value="GD_N"/>
    <property type="match status" value="1"/>
</dbReference>
<name>A0ABR1BFF0_POLSC</name>
<dbReference type="InterPro" id="IPR009003">
    <property type="entry name" value="Peptidase_S1_PA"/>
</dbReference>
<feature type="signal peptide" evidence="1">
    <location>
        <begin position="1"/>
        <end position="22"/>
    </location>
</feature>
<dbReference type="Proteomes" id="UP001359485">
    <property type="component" value="Unassembled WGS sequence"/>
</dbReference>
<dbReference type="SMART" id="SM00020">
    <property type="entry name" value="Tryp_SPc"/>
    <property type="match status" value="1"/>
</dbReference>
<dbReference type="InterPro" id="IPR043504">
    <property type="entry name" value="Peptidase_S1_PA_chymotrypsin"/>
</dbReference>
<reference evidence="3 4" key="1">
    <citation type="submission" date="2023-09" db="EMBL/GenBank/DDBJ databases">
        <title>Genomes of two closely related lineages of the louse Polyplax serrata with different host specificities.</title>
        <authorList>
            <person name="Martinu J."/>
            <person name="Tarabai H."/>
            <person name="Stefka J."/>
            <person name="Hypsa V."/>
        </authorList>
    </citation>
    <scope>NUCLEOTIDE SEQUENCE [LARGE SCALE GENOMIC DNA]</scope>
    <source>
        <strain evidence="3">98ZLc_SE</strain>
    </source>
</reference>
<sequence>MSRPFVFVFVSVAVLSVSFVRPAPVITRILRSPCPDIFGYERIHEGVKWWIFPSENHRWRGIVTVTPVLPISLKIKLLVPALLPSKYVGRVELADGKDEVVKQIETGSLSKIKYYVYFPGKIPIPYLMWIEVNSRVVCSQSSPPASRQLKTILTLEHSLMTMATNVSTRDGIIDASTMAKNLFDVSGSNVHFGCGKTRREKIKATYGIPSVSIGDWPWMVPLFKKTDLGLQFLCSSTLISRDLVVTAAHCVKFKNFPPVKREDIVAYVGRYDISNWTDENSQPRELSAIFIHPDFDSDFLHSDLAVLKFSRPIEEGGHVSPACLWQGNHNLSAVVGRKGIVFGWGTNGLGTKVTSTPKLAVMPIVSQEECLRSNMEFLFLTTNRTLCAGFRNGTGPCSGDSGGGLLIPQRDEKGHIRWVLRGIVSLSLMQDGEVMCDVHEYTVFTDVAKYQDWILGLQSTPPNEKITS</sequence>
<keyword evidence="1" id="KW-0732">Signal</keyword>
<comment type="caution">
    <text evidence="3">The sequence shown here is derived from an EMBL/GenBank/DDBJ whole genome shotgun (WGS) entry which is preliminary data.</text>
</comment>
<evidence type="ECO:0000256" key="1">
    <source>
        <dbReference type="SAM" id="SignalP"/>
    </source>
</evidence>
<evidence type="ECO:0000313" key="4">
    <source>
        <dbReference type="Proteomes" id="UP001359485"/>
    </source>
</evidence>
<dbReference type="InterPro" id="IPR051333">
    <property type="entry name" value="CLIP_Serine_Protease"/>
</dbReference>
<dbReference type="CDD" id="cd00190">
    <property type="entry name" value="Tryp_SPc"/>
    <property type="match status" value="1"/>
</dbReference>
<dbReference type="PRINTS" id="PR00722">
    <property type="entry name" value="CHYMOTRYPSIN"/>
</dbReference>
<dbReference type="Pfam" id="PF00089">
    <property type="entry name" value="Trypsin"/>
    <property type="match status" value="1"/>
</dbReference>
<feature type="domain" description="Peptidase S1" evidence="2">
    <location>
        <begin position="185"/>
        <end position="459"/>
    </location>
</feature>
<protein>
    <recommendedName>
        <fullName evidence="2">Peptidase S1 domain-containing protein</fullName>
    </recommendedName>
</protein>
<organism evidence="3 4">
    <name type="scientific">Polyplax serrata</name>
    <name type="common">Common mouse louse</name>
    <dbReference type="NCBI Taxonomy" id="468196"/>
    <lineage>
        <taxon>Eukaryota</taxon>
        <taxon>Metazoa</taxon>
        <taxon>Ecdysozoa</taxon>
        <taxon>Arthropoda</taxon>
        <taxon>Hexapoda</taxon>
        <taxon>Insecta</taxon>
        <taxon>Pterygota</taxon>
        <taxon>Neoptera</taxon>
        <taxon>Paraneoptera</taxon>
        <taxon>Psocodea</taxon>
        <taxon>Troctomorpha</taxon>
        <taxon>Phthiraptera</taxon>
        <taxon>Anoplura</taxon>
        <taxon>Polyplacidae</taxon>
        <taxon>Polyplax</taxon>
    </lineage>
</organism>